<evidence type="ECO:0000256" key="6">
    <source>
        <dbReference type="PROSITE-ProRule" id="PRU00169"/>
    </source>
</evidence>
<gene>
    <name evidence="9" type="ORF">VSF3289_01855</name>
</gene>
<dbReference type="PANTHER" id="PTHR45339">
    <property type="entry name" value="HYBRID SIGNAL TRANSDUCTION HISTIDINE KINASE J"/>
    <property type="match status" value="1"/>
</dbReference>
<comment type="caution">
    <text evidence="9">The sequence shown here is derived from an EMBL/GenBank/DDBJ whole genome shotgun (WGS) entry which is preliminary data.</text>
</comment>
<feature type="domain" description="Response regulatory" evidence="8">
    <location>
        <begin position="460"/>
        <end position="574"/>
    </location>
</feature>
<evidence type="ECO:0000313" key="10">
    <source>
        <dbReference type="Proteomes" id="UP000095131"/>
    </source>
</evidence>
<keyword evidence="3 6" id="KW-0597">Phosphoprotein</keyword>
<dbReference type="CDD" id="cd17546">
    <property type="entry name" value="REC_hyHK_CKI1_RcsC-like"/>
    <property type="match status" value="1"/>
</dbReference>
<keyword evidence="9" id="KW-0808">Transferase</keyword>
<feature type="modified residue" description="4-aspartylphosphate" evidence="6">
    <location>
        <position position="509"/>
    </location>
</feature>
<dbReference type="SMART" id="SM00448">
    <property type="entry name" value="REC"/>
    <property type="match status" value="1"/>
</dbReference>
<reference evidence="9 10" key="1">
    <citation type="submission" date="2016-08" db="EMBL/GenBank/DDBJ databases">
        <title>Genome sequencing of Vibrio scophthalmi strain FP3289, an isolated from Paralichthys olivaceus.</title>
        <authorList>
            <person name="Han H.-J."/>
        </authorList>
    </citation>
    <scope>NUCLEOTIDE SEQUENCE [LARGE SCALE GENOMIC DNA]</scope>
    <source>
        <strain evidence="9 10">FP3289</strain>
    </source>
</reference>
<dbReference type="InterPro" id="IPR003661">
    <property type="entry name" value="HisK_dim/P_dom"/>
</dbReference>
<dbReference type="InterPro" id="IPR001789">
    <property type="entry name" value="Sig_transdc_resp-reg_receiver"/>
</dbReference>
<dbReference type="Proteomes" id="UP000095131">
    <property type="component" value="Unassembled WGS sequence"/>
</dbReference>
<dbReference type="CDD" id="cd00082">
    <property type="entry name" value="HisKA"/>
    <property type="match status" value="1"/>
</dbReference>
<evidence type="ECO:0000313" key="9">
    <source>
        <dbReference type="EMBL" id="ODS11588.1"/>
    </source>
</evidence>
<keyword evidence="4" id="KW-0378">Hydrolase</keyword>
<evidence type="ECO:0000259" key="7">
    <source>
        <dbReference type="PROSITE" id="PS50109"/>
    </source>
</evidence>
<name>A0A1E3WPA2_9VIBR</name>
<feature type="domain" description="Histidine kinase" evidence="7">
    <location>
        <begin position="220"/>
        <end position="436"/>
    </location>
</feature>
<dbReference type="PANTHER" id="PTHR45339:SF1">
    <property type="entry name" value="HYBRID SIGNAL TRANSDUCTION HISTIDINE KINASE J"/>
    <property type="match status" value="1"/>
</dbReference>
<keyword evidence="5" id="KW-0902">Two-component regulatory system</keyword>
<sequence>MNAMDSSSALERKVARERAARKAAESLLEQKSLELYEANQQLKLVLGQLETQNLQGLKKLEFEGHINETLIHFGRAFLTRTLDDGLLSSFLERLSASALVYGIQLSISENTLSTVLAREFGSLPSLVPKPVLTSIHPQEQELWQGSVIYIPLEVEHKLLGQLCVDVDVSDIEPRFISSQLTLVVELLCSAISRQLMVEKTQQARKHAEESERATKEFVAMINHELRTPLNGLLGSAELLSDTPLNNQQMQLLTNLTHSGDLLRHIINDLLDYSKMSAGMMELFPTHFSWHDLKSMLNGIFSPRAQEKRIFFIIEESPNMPAAFYADFERISQILVNLIGNAIKFTSEGKVEVSASWQADNLHVLVSDTGCGIPQQAQAELFDPFVQADRTTKRSFEGTGLGLAICKNLVELMDGQIGFESDVGEGSTFSIQLPLNVAHQPAQNTEALQTQRVHKTLDSLSVLVVDDIRMNQVIINQMLKKFAIEPDLAENGLEAIKAAEQGQYDLIFMDCRMPEMDGFEAASYLRTHHYSRPIIALTAGTTLEERERCIESGMDDILTKPYTAADLKLMIEKWI</sequence>
<evidence type="ECO:0000256" key="4">
    <source>
        <dbReference type="ARBA" id="ARBA00022801"/>
    </source>
</evidence>
<keyword evidence="9" id="KW-0418">Kinase</keyword>
<accession>A0A1E3WPA2</accession>
<dbReference type="Gene3D" id="3.40.50.2300">
    <property type="match status" value="1"/>
</dbReference>
<dbReference type="InterPro" id="IPR011006">
    <property type="entry name" value="CheY-like_superfamily"/>
</dbReference>
<dbReference type="Gene3D" id="1.10.287.130">
    <property type="match status" value="1"/>
</dbReference>
<dbReference type="PROSITE" id="PS50109">
    <property type="entry name" value="HIS_KIN"/>
    <property type="match status" value="1"/>
</dbReference>
<dbReference type="SMART" id="SM00388">
    <property type="entry name" value="HisKA"/>
    <property type="match status" value="1"/>
</dbReference>
<dbReference type="SUPFAM" id="SSF55874">
    <property type="entry name" value="ATPase domain of HSP90 chaperone/DNA topoisomerase II/histidine kinase"/>
    <property type="match status" value="1"/>
</dbReference>
<dbReference type="AlphaFoldDB" id="A0A1E3WPA2"/>
<dbReference type="Pfam" id="PF00072">
    <property type="entry name" value="Response_reg"/>
    <property type="match status" value="1"/>
</dbReference>
<dbReference type="FunFam" id="3.30.565.10:FF:000010">
    <property type="entry name" value="Sensor histidine kinase RcsC"/>
    <property type="match status" value="1"/>
</dbReference>
<dbReference type="SMART" id="SM00387">
    <property type="entry name" value="HATPase_c"/>
    <property type="match status" value="1"/>
</dbReference>
<dbReference type="GO" id="GO:0016787">
    <property type="term" value="F:hydrolase activity"/>
    <property type="evidence" value="ECO:0007669"/>
    <property type="project" value="UniProtKB-KW"/>
</dbReference>
<evidence type="ECO:0000256" key="2">
    <source>
        <dbReference type="ARBA" id="ARBA00012438"/>
    </source>
</evidence>
<dbReference type="SUPFAM" id="SSF47384">
    <property type="entry name" value="Homodimeric domain of signal transducing histidine kinase"/>
    <property type="match status" value="1"/>
</dbReference>
<evidence type="ECO:0000259" key="8">
    <source>
        <dbReference type="PROSITE" id="PS50110"/>
    </source>
</evidence>
<dbReference type="InterPro" id="IPR005467">
    <property type="entry name" value="His_kinase_dom"/>
</dbReference>
<dbReference type="PROSITE" id="PS50110">
    <property type="entry name" value="RESPONSE_REGULATORY"/>
    <property type="match status" value="1"/>
</dbReference>
<dbReference type="CDD" id="cd16922">
    <property type="entry name" value="HATPase_EvgS-ArcB-TorS-like"/>
    <property type="match status" value="1"/>
</dbReference>
<dbReference type="InterPro" id="IPR036097">
    <property type="entry name" value="HisK_dim/P_sf"/>
</dbReference>
<dbReference type="EC" id="2.7.13.3" evidence="2"/>
<dbReference type="Gene3D" id="3.30.565.10">
    <property type="entry name" value="Histidine kinase-like ATPase, C-terminal domain"/>
    <property type="match status" value="1"/>
</dbReference>
<dbReference type="InterPro" id="IPR036890">
    <property type="entry name" value="HATPase_C_sf"/>
</dbReference>
<proteinExistence type="predicted"/>
<dbReference type="SUPFAM" id="SSF52172">
    <property type="entry name" value="CheY-like"/>
    <property type="match status" value="1"/>
</dbReference>
<dbReference type="PRINTS" id="PR00344">
    <property type="entry name" value="BCTRLSENSOR"/>
</dbReference>
<evidence type="ECO:0000256" key="3">
    <source>
        <dbReference type="ARBA" id="ARBA00022553"/>
    </source>
</evidence>
<comment type="catalytic activity">
    <reaction evidence="1">
        <text>ATP + protein L-histidine = ADP + protein N-phospho-L-histidine.</text>
        <dbReference type="EC" id="2.7.13.3"/>
    </reaction>
</comment>
<dbReference type="Pfam" id="PF02518">
    <property type="entry name" value="HATPase_c"/>
    <property type="match status" value="1"/>
</dbReference>
<evidence type="ECO:0000256" key="1">
    <source>
        <dbReference type="ARBA" id="ARBA00000085"/>
    </source>
</evidence>
<dbReference type="EMBL" id="MDCJ01000002">
    <property type="protein sequence ID" value="ODS11588.1"/>
    <property type="molecule type" value="Genomic_DNA"/>
</dbReference>
<dbReference type="Pfam" id="PF00512">
    <property type="entry name" value="HisKA"/>
    <property type="match status" value="1"/>
</dbReference>
<protein>
    <recommendedName>
        <fullName evidence="2">histidine kinase</fullName>
        <ecNumber evidence="2">2.7.13.3</ecNumber>
    </recommendedName>
</protein>
<organism evidence="9 10">
    <name type="scientific">Vibrio scophthalmi</name>
    <dbReference type="NCBI Taxonomy" id="45658"/>
    <lineage>
        <taxon>Bacteria</taxon>
        <taxon>Pseudomonadati</taxon>
        <taxon>Pseudomonadota</taxon>
        <taxon>Gammaproteobacteria</taxon>
        <taxon>Vibrionales</taxon>
        <taxon>Vibrionaceae</taxon>
        <taxon>Vibrio</taxon>
    </lineage>
</organism>
<dbReference type="GO" id="GO:0000155">
    <property type="term" value="F:phosphorelay sensor kinase activity"/>
    <property type="evidence" value="ECO:0007669"/>
    <property type="project" value="InterPro"/>
</dbReference>
<evidence type="ECO:0000256" key="5">
    <source>
        <dbReference type="ARBA" id="ARBA00023012"/>
    </source>
</evidence>
<dbReference type="InterPro" id="IPR004358">
    <property type="entry name" value="Sig_transdc_His_kin-like_C"/>
</dbReference>
<dbReference type="InterPro" id="IPR003594">
    <property type="entry name" value="HATPase_dom"/>
</dbReference>
<dbReference type="PATRIC" id="fig|45658.8.peg.1861"/>